<keyword evidence="6" id="KW-0249">Electron transport</keyword>
<keyword evidence="10" id="KW-0732">Signal</keyword>
<feature type="region of interest" description="Disordered" evidence="9">
    <location>
        <begin position="40"/>
        <end position="67"/>
    </location>
</feature>
<geneLocation type="plasmid" evidence="12 13">
    <name>unnamed4</name>
</geneLocation>
<dbReference type="RefSeq" id="WP_211785576.1">
    <property type="nucleotide sequence ID" value="NZ_CP047293.1"/>
</dbReference>
<evidence type="ECO:0000256" key="1">
    <source>
        <dbReference type="ARBA" id="ARBA00001926"/>
    </source>
</evidence>
<evidence type="ECO:0000256" key="7">
    <source>
        <dbReference type="ARBA" id="ARBA00023004"/>
    </source>
</evidence>
<evidence type="ECO:0000313" key="13">
    <source>
        <dbReference type="Proteomes" id="UP000679284"/>
    </source>
</evidence>
<evidence type="ECO:0000256" key="6">
    <source>
        <dbReference type="ARBA" id="ARBA00022982"/>
    </source>
</evidence>
<dbReference type="Gene3D" id="1.10.760.10">
    <property type="entry name" value="Cytochrome c-like domain"/>
    <property type="match status" value="1"/>
</dbReference>
<dbReference type="PROSITE" id="PS51007">
    <property type="entry name" value="CYTC"/>
    <property type="match status" value="1"/>
</dbReference>
<evidence type="ECO:0000256" key="2">
    <source>
        <dbReference type="ARBA" id="ARBA00022448"/>
    </source>
</evidence>
<dbReference type="Pfam" id="PF00034">
    <property type="entry name" value="Cytochrom_C"/>
    <property type="match status" value="1"/>
</dbReference>
<evidence type="ECO:0000256" key="5">
    <source>
        <dbReference type="ARBA" id="ARBA00022723"/>
    </source>
</evidence>
<gene>
    <name evidence="12" type="ORF">GR316_13420</name>
</gene>
<keyword evidence="5 8" id="KW-0479">Metal-binding</keyword>
<dbReference type="InterPro" id="IPR009056">
    <property type="entry name" value="Cyt_c-like_dom"/>
</dbReference>
<feature type="signal peptide" evidence="10">
    <location>
        <begin position="1"/>
        <end position="19"/>
    </location>
</feature>
<keyword evidence="4" id="KW-0679">Respiratory chain</keyword>
<protein>
    <submittedName>
        <fullName evidence="12">C-type cytochrome</fullName>
    </submittedName>
</protein>
<keyword evidence="12" id="KW-0614">Plasmid</keyword>
<evidence type="ECO:0000256" key="8">
    <source>
        <dbReference type="PROSITE-ProRule" id="PRU00433"/>
    </source>
</evidence>
<dbReference type="PANTHER" id="PTHR35008">
    <property type="entry name" value="BLL4482 PROTEIN-RELATED"/>
    <property type="match status" value="1"/>
</dbReference>
<evidence type="ECO:0000256" key="9">
    <source>
        <dbReference type="SAM" id="MobiDB-lite"/>
    </source>
</evidence>
<sequence>MRGLIALAATLASWAQAVAAEEGMDGAALYQQNCASCNGAELQGQPDWRSPGPDGRLPAPPHDATGHTWHHGDDILFRITRDGTAAVVGGGYESDMPGFGDNLSDAEIRAILDYIKSTWTERERAYQRERIRQE</sequence>
<evidence type="ECO:0000256" key="3">
    <source>
        <dbReference type="ARBA" id="ARBA00022617"/>
    </source>
</evidence>
<feature type="chain" id="PRO_5035198353" evidence="10">
    <location>
        <begin position="20"/>
        <end position="134"/>
    </location>
</feature>
<evidence type="ECO:0000256" key="10">
    <source>
        <dbReference type="SAM" id="SignalP"/>
    </source>
</evidence>
<dbReference type="PANTHER" id="PTHR35008:SF4">
    <property type="entry name" value="BLL4482 PROTEIN"/>
    <property type="match status" value="1"/>
</dbReference>
<dbReference type="KEGG" id="fap:GR316_13420"/>
<evidence type="ECO:0000256" key="4">
    <source>
        <dbReference type="ARBA" id="ARBA00022660"/>
    </source>
</evidence>
<dbReference type="PRINTS" id="PR00605">
    <property type="entry name" value="CYTCHROMECIC"/>
</dbReference>
<evidence type="ECO:0000259" key="11">
    <source>
        <dbReference type="PROSITE" id="PS51007"/>
    </source>
</evidence>
<dbReference type="SUPFAM" id="SSF46626">
    <property type="entry name" value="Cytochrome c"/>
    <property type="match status" value="1"/>
</dbReference>
<keyword evidence="7 8" id="KW-0408">Iron</keyword>
<feature type="domain" description="Cytochrome c" evidence="11">
    <location>
        <begin position="21"/>
        <end position="119"/>
    </location>
</feature>
<dbReference type="EMBL" id="CP047293">
    <property type="protein sequence ID" value="QUS37375.1"/>
    <property type="molecule type" value="Genomic_DNA"/>
</dbReference>
<keyword evidence="13" id="KW-1185">Reference proteome</keyword>
<evidence type="ECO:0000313" key="12">
    <source>
        <dbReference type="EMBL" id="QUS37375.1"/>
    </source>
</evidence>
<name>A0A8J8SLT6_9RHOB</name>
<reference evidence="12" key="1">
    <citation type="submission" date="2020-01" db="EMBL/GenBank/DDBJ databases">
        <authorList>
            <person name="Yang Y."/>
            <person name="Kwon Y.M."/>
        </authorList>
    </citation>
    <scope>NUCLEOTIDE SEQUENCE</scope>
    <source>
        <strain evidence="12">PG104</strain>
        <plasmid evidence="12">unnamed4</plasmid>
    </source>
</reference>
<dbReference type="GO" id="GO:0009055">
    <property type="term" value="F:electron transfer activity"/>
    <property type="evidence" value="ECO:0007669"/>
    <property type="project" value="InterPro"/>
</dbReference>
<comment type="cofactor">
    <cofactor evidence="1">
        <name>heme c</name>
        <dbReference type="ChEBI" id="CHEBI:61717"/>
    </cofactor>
</comment>
<dbReference type="GO" id="GO:0020037">
    <property type="term" value="F:heme binding"/>
    <property type="evidence" value="ECO:0007669"/>
    <property type="project" value="InterPro"/>
</dbReference>
<dbReference type="InterPro" id="IPR051459">
    <property type="entry name" value="Cytochrome_c-type_DH"/>
</dbReference>
<keyword evidence="2" id="KW-0813">Transport</keyword>
<dbReference type="InterPro" id="IPR036909">
    <property type="entry name" value="Cyt_c-like_dom_sf"/>
</dbReference>
<dbReference type="InterPro" id="IPR008168">
    <property type="entry name" value="Cyt_C_IC"/>
</dbReference>
<proteinExistence type="predicted"/>
<dbReference type="AlphaFoldDB" id="A0A8J8SLT6"/>
<organism evidence="12 13">
    <name type="scientific">Falsirhodobacter algicola</name>
    <dbReference type="NCBI Taxonomy" id="2692330"/>
    <lineage>
        <taxon>Bacteria</taxon>
        <taxon>Pseudomonadati</taxon>
        <taxon>Pseudomonadota</taxon>
        <taxon>Alphaproteobacteria</taxon>
        <taxon>Rhodobacterales</taxon>
        <taxon>Paracoccaceae</taxon>
        <taxon>Falsirhodobacter</taxon>
    </lineage>
</organism>
<dbReference type="GO" id="GO:0005506">
    <property type="term" value="F:iron ion binding"/>
    <property type="evidence" value="ECO:0007669"/>
    <property type="project" value="InterPro"/>
</dbReference>
<accession>A0A8J8SLT6</accession>
<keyword evidence="3 8" id="KW-0349">Heme</keyword>
<dbReference type="Proteomes" id="UP000679284">
    <property type="component" value="Plasmid unnamed4"/>
</dbReference>